<sequence>MSLVNRVYAGHHKTVFILLYLMFYSYDDTKKDSYAVAINVPRNQCQGNFDPLNEHFLTLENATCVRNAIYNTANQFYKGEDLMAAGPPCNCKIIENCKSKSVSVLLQNDSCLTFKNFLQHRENDSCIVIYTVYSPCLKSSGYNIIPNLENLKHHTGIKAFVFKKVYEVDENDHRCSDLAKNFTEIVRRVPFYRFVNKTVLPITNKC</sequence>
<dbReference type="AlphaFoldDB" id="A0A672KGJ3"/>
<accession>A0A672KGJ3</accession>
<evidence type="ECO:0000313" key="1">
    <source>
        <dbReference type="Ensembl" id="ENSSGRP00000011250.1"/>
    </source>
</evidence>
<organism evidence="1 2">
    <name type="scientific">Sinocyclocheilus grahami</name>
    <name type="common">Dianchi golden-line fish</name>
    <name type="synonym">Barbus grahami</name>
    <dbReference type="NCBI Taxonomy" id="75366"/>
    <lineage>
        <taxon>Eukaryota</taxon>
        <taxon>Metazoa</taxon>
        <taxon>Chordata</taxon>
        <taxon>Craniata</taxon>
        <taxon>Vertebrata</taxon>
        <taxon>Euteleostomi</taxon>
        <taxon>Actinopterygii</taxon>
        <taxon>Neopterygii</taxon>
        <taxon>Teleostei</taxon>
        <taxon>Ostariophysi</taxon>
        <taxon>Cypriniformes</taxon>
        <taxon>Cyprinidae</taxon>
        <taxon>Cyprininae</taxon>
        <taxon>Sinocyclocheilus</taxon>
    </lineage>
</organism>
<name>A0A672KGJ3_SINGR</name>
<evidence type="ECO:0000313" key="2">
    <source>
        <dbReference type="Proteomes" id="UP000472262"/>
    </source>
</evidence>
<dbReference type="InParanoid" id="A0A672KGJ3"/>
<dbReference type="InterPro" id="IPR040958">
    <property type="entry name" value="SNAD1"/>
</dbReference>
<dbReference type="Pfam" id="PF18744">
    <property type="entry name" value="SNAD1"/>
    <property type="match status" value="1"/>
</dbReference>
<reference evidence="1" key="1">
    <citation type="submission" date="2025-08" db="UniProtKB">
        <authorList>
            <consortium name="Ensembl"/>
        </authorList>
    </citation>
    <scope>IDENTIFICATION</scope>
</reference>
<proteinExistence type="predicted"/>
<protein>
    <submittedName>
        <fullName evidence="1">Uncharacterized protein</fullName>
    </submittedName>
</protein>
<dbReference type="Ensembl" id="ENSSGRT00000012201.1">
    <property type="protein sequence ID" value="ENSSGRP00000011250.1"/>
    <property type="gene ID" value="ENSSGRG00000007340.1"/>
</dbReference>
<reference evidence="1" key="2">
    <citation type="submission" date="2025-09" db="UniProtKB">
        <authorList>
            <consortium name="Ensembl"/>
        </authorList>
    </citation>
    <scope>IDENTIFICATION</scope>
</reference>
<keyword evidence="2" id="KW-1185">Reference proteome</keyword>
<dbReference type="Proteomes" id="UP000472262">
    <property type="component" value="Unassembled WGS sequence"/>
</dbReference>